<keyword evidence="2" id="KW-0813">Transport</keyword>
<feature type="transmembrane region" description="Helical" evidence="7">
    <location>
        <begin position="212"/>
        <end position="231"/>
    </location>
</feature>
<dbReference type="PROSITE" id="PS50850">
    <property type="entry name" value="MFS"/>
    <property type="match status" value="1"/>
</dbReference>
<sequence>MLPVDYSDRTTIDIKSESVGYEEAPSILEWSEAEEKAIRRKIDWHTVPLTTVLYLLCFLDRSNIGNARIQGMAKDINLEGFRFNWVLSIFYIVYLFVEVPSNIVLKRVGPRFYLPFLVVGFGVVSLCTAFVKTYEGLAAARAFLGVFEGGAMPGFSFFLSSFYRREELLLRIGILISSASLSGAFGGLLATGLSRVPEWGFDSMPIHTWRNIFFFEGFVTILIGLFAPLWMPTNPATAYFLTDRERAIAVERLQREHKSDANEPVSLDHVKRAVFCIHNYTCAFGFFLINITVQGISVFMPTILNDLGWTATKAQLMSVPPYVVACASAVTVAYISDKTRQRGIYLALFTLIAVIGFAILRFETDANIRYMAVFFVTAGAFPGGPGFLSWAMNNSAGPSVRAVTSAYVVTIGTIGGIVATWTYTFKDAPKYFVGHTINLVGQSLAVLLAVFGVLYCLYENRMRAAGSPEDQQRSPSSHTEVDHAKADENTRNVENGFAKLHEKPHHAVGFWDPSMRKVRAHVIRLWLQTIAILFAFILAVLSLYWAVLFRTEANLRSVVMHVVNFDGQVAPYESIQPIVGPAVIQTVQKALDSPGPSLGWTILQPSDFNNDPMAVRMAVYDFKSWAAVIVHANATAALQEAAATGDANYDPAGSLQIITQTARDSTTYQSDIQPYITQFTEQFSQAFGKQWGQTIMSNTSLSRENLARAPAVVNPGVAPLMIDIRPFRPATATPAVSIGLIYLIIMAFFSFSFFLPIHMKYIQPQGHPPLKFWQLIVWRWIATVFAYFLISLAYSLISLAFQLPFGAPPYSPTEPPPQSGATAYGSGTFPVYWMLNFAGMTALGLACENVAMIVGQPWTALWLIFWVITNVSTSFYALDLSPGFYSWGYAWPLHHVVEGSRQLMFDLHSRIGLNFGVLFAWAAVNTVLFPFCCYFMRWKTEHDKRKAERDKDRYVVETAEGTEQESYWGERFASEVTFEWLTQSATFMSIMDPYVAKLDDAAPILQLGFGTSDLQNHFRQRGFQNVTNVDFEPRAIDRGRMLEKQMFGDVKMRYLVADVTQLQLPDKYDLIVDKSTVDAVSCGGIEQFLRMAEGVRRHLTDDGFWISLSYSFCRFDVEGLPFEVEVIAKIPTPKLKRHDPDVFHYCYLLRPKDFR</sequence>
<proteinExistence type="predicted"/>
<dbReference type="FunFam" id="1.20.1250.20:FF:000013">
    <property type="entry name" value="MFS general substrate transporter"/>
    <property type="match status" value="1"/>
</dbReference>
<evidence type="ECO:0000256" key="5">
    <source>
        <dbReference type="ARBA" id="ARBA00023136"/>
    </source>
</evidence>
<feature type="transmembrane region" description="Helical" evidence="7">
    <location>
        <begin position="436"/>
        <end position="458"/>
    </location>
</feature>
<keyword evidence="3 7" id="KW-0812">Transmembrane</keyword>
<dbReference type="AlphaFoldDB" id="T0KL51"/>
<dbReference type="GO" id="GO:0016020">
    <property type="term" value="C:membrane"/>
    <property type="evidence" value="ECO:0007669"/>
    <property type="project" value="UniProtKB-SubCell"/>
</dbReference>
<dbReference type="Pfam" id="PF08241">
    <property type="entry name" value="Methyltransf_11"/>
    <property type="match status" value="1"/>
</dbReference>
<evidence type="ECO:0000313" key="9">
    <source>
        <dbReference type="EMBL" id="EQB52719.1"/>
    </source>
</evidence>
<keyword evidence="5 7" id="KW-0472">Membrane</keyword>
<dbReference type="EMBL" id="AMYD01001535">
    <property type="protein sequence ID" value="EQB52719.1"/>
    <property type="molecule type" value="Genomic_DNA"/>
</dbReference>
<feature type="region of interest" description="Disordered" evidence="6">
    <location>
        <begin position="467"/>
        <end position="488"/>
    </location>
</feature>
<dbReference type="OrthoDB" id="2140105at2759"/>
<dbReference type="InterPro" id="IPR053001">
    <property type="entry name" value="MNNG_permease-like"/>
</dbReference>
<dbReference type="CDD" id="cd02440">
    <property type="entry name" value="AdoMet_MTases"/>
    <property type="match status" value="1"/>
</dbReference>
<dbReference type="SUPFAM" id="SSF53335">
    <property type="entry name" value="S-adenosyl-L-methionine-dependent methyltransferases"/>
    <property type="match status" value="1"/>
</dbReference>
<organism evidence="9 10">
    <name type="scientific">Colletotrichum gloeosporioides (strain Cg-14)</name>
    <name type="common">Anthracnose fungus</name>
    <name type="synonym">Glomerella cingulata</name>
    <dbReference type="NCBI Taxonomy" id="1237896"/>
    <lineage>
        <taxon>Eukaryota</taxon>
        <taxon>Fungi</taxon>
        <taxon>Dikarya</taxon>
        <taxon>Ascomycota</taxon>
        <taxon>Pezizomycotina</taxon>
        <taxon>Sordariomycetes</taxon>
        <taxon>Hypocreomycetidae</taxon>
        <taxon>Glomerellales</taxon>
        <taxon>Glomerellaceae</taxon>
        <taxon>Colletotrichum</taxon>
        <taxon>Colletotrichum gloeosporioides species complex</taxon>
    </lineage>
</organism>
<dbReference type="PANTHER" id="PTHR34814">
    <property type="entry name" value="NITROSOGUANIDINE RESISTANCE PROTEIN SNG1"/>
    <property type="match status" value="1"/>
</dbReference>
<feature type="transmembrane region" description="Helical" evidence="7">
    <location>
        <begin position="821"/>
        <end position="846"/>
    </location>
</feature>
<comment type="subcellular location">
    <subcellularLocation>
        <location evidence="1">Membrane</location>
        <topology evidence="1">Multi-pass membrane protein</topology>
    </subcellularLocation>
</comment>
<dbReference type="InterPro" id="IPR013216">
    <property type="entry name" value="Methyltransf_11"/>
</dbReference>
<feature type="transmembrane region" description="Helical" evidence="7">
    <location>
        <begin position="168"/>
        <end position="192"/>
    </location>
</feature>
<dbReference type="InterPro" id="IPR022703">
    <property type="entry name" value="DUF3533"/>
</dbReference>
<evidence type="ECO:0000256" key="3">
    <source>
        <dbReference type="ARBA" id="ARBA00022692"/>
    </source>
</evidence>
<feature type="transmembrane region" description="Helical" evidence="7">
    <location>
        <begin position="525"/>
        <end position="547"/>
    </location>
</feature>
<gene>
    <name evidence="9" type="ORF">CGLO_07637</name>
</gene>
<dbReference type="InterPro" id="IPR036259">
    <property type="entry name" value="MFS_trans_sf"/>
</dbReference>
<dbReference type="SUPFAM" id="SSF103473">
    <property type="entry name" value="MFS general substrate transporter"/>
    <property type="match status" value="1"/>
</dbReference>
<dbReference type="Pfam" id="PF12051">
    <property type="entry name" value="DUF3533"/>
    <property type="match status" value="1"/>
</dbReference>
<feature type="transmembrane region" description="Helical" evidence="7">
    <location>
        <begin position="735"/>
        <end position="755"/>
    </location>
</feature>
<feature type="transmembrane region" description="Helical" evidence="7">
    <location>
        <begin position="319"/>
        <end position="336"/>
    </location>
</feature>
<feature type="transmembrane region" description="Helical" evidence="7">
    <location>
        <begin position="911"/>
        <end position="936"/>
    </location>
</feature>
<evidence type="ECO:0000256" key="2">
    <source>
        <dbReference type="ARBA" id="ARBA00022448"/>
    </source>
</evidence>
<feature type="transmembrane region" description="Helical" evidence="7">
    <location>
        <begin position="85"/>
        <end position="105"/>
    </location>
</feature>
<feature type="transmembrane region" description="Helical" evidence="7">
    <location>
        <begin position="858"/>
        <end position="878"/>
    </location>
</feature>
<feature type="transmembrane region" description="Helical" evidence="7">
    <location>
        <begin position="368"/>
        <end position="390"/>
    </location>
</feature>
<dbReference type="InterPro" id="IPR020846">
    <property type="entry name" value="MFS_dom"/>
</dbReference>
<feature type="domain" description="Major facilitator superfamily (MFS) profile" evidence="8">
    <location>
        <begin position="46"/>
        <end position="461"/>
    </location>
</feature>
<feature type="transmembrane region" description="Helical" evidence="7">
    <location>
        <begin position="112"/>
        <end position="131"/>
    </location>
</feature>
<dbReference type="GO" id="GO:0022857">
    <property type="term" value="F:transmembrane transporter activity"/>
    <property type="evidence" value="ECO:0007669"/>
    <property type="project" value="InterPro"/>
</dbReference>
<evidence type="ECO:0000259" key="8">
    <source>
        <dbReference type="PROSITE" id="PS50850"/>
    </source>
</evidence>
<protein>
    <recommendedName>
        <fullName evidence="8">Major facilitator superfamily (MFS) profile domain-containing protein</fullName>
    </recommendedName>
</protein>
<feature type="transmembrane region" description="Helical" evidence="7">
    <location>
        <begin position="402"/>
        <end position="424"/>
    </location>
</feature>
<feature type="transmembrane region" description="Helical" evidence="7">
    <location>
        <begin position="343"/>
        <end position="362"/>
    </location>
</feature>
<feature type="transmembrane region" description="Helical" evidence="7">
    <location>
        <begin position="137"/>
        <end position="159"/>
    </location>
</feature>
<dbReference type="Pfam" id="PF07690">
    <property type="entry name" value="MFS_1"/>
    <property type="match status" value="1"/>
</dbReference>
<comment type="caution">
    <text evidence="9">The sequence shown here is derived from an EMBL/GenBank/DDBJ whole genome shotgun (WGS) entry which is preliminary data.</text>
</comment>
<dbReference type="FunFam" id="1.20.1250.20:FF:000018">
    <property type="entry name" value="MFS transporter permease"/>
    <property type="match status" value="1"/>
</dbReference>
<dbReference type="Gene3D" id="1.20.1250.20">
    <property type="entry name" value="MFS general substrate transporter like domains"/>
    <property type="match status" value="2"/>
</dbReference>
<feature type="transmembrane region" description="Helical" evidence="7">
    <location>
        <begin position="776"/>
        <end position="801"/>
    </location>
</feature>
<evidence type="ECO:0000256" key="6">
    <source>
        <dbReference type="SAM" id="MobiDB-lite"/>
    </source>
</evidence>
<evidence type="ECO:0000256" key="1">
    <source>
        <dbReference type="ARBA" id="ARBA00004141"/>
    </source>
</evidence>
<dbReference type="Proteomes" id="UP000015530">
    <property type="component" value="Unassembled WGS sequence"/>
</dbReference>
<dbReference type="CDD" id="cd17327">
    <property type="entry name" value="MFS_FEN2_like"/>
    <property type="match status" value="1"/>
</dbReference>
<name>T0KL51_COLGC</name>
<dbReference type="PANTHER" id="PTHR34814:SF1">
    <property type="entry name" value="NITROSOGUANIDINE RESISTANCE PROTEIN SNG1"/>
    <property type="match status" value="1"/>
</dbReference>
<dbReference type="eggNOG" id="ENOG502QUA0">
    <property type="taxonomic scope" value="Eukaryota"/>
</dbReference>
<dbReference type="GO" id="GO:0008757">
    <property type="term" value="F:S-adenosylmethionine-dependent methyltransferase activity"/>
    <property type="evidence" value="ECO:0007669"/>
    <property type="project" value="InterPro"/>
</dbReference>
<evidence type="ECO:0000256" key="4">
    <source>
        <dbReference type="ARBA" id="ARBA00022989"/>
    </source>
</evidence>
<dbReference type="HOGENOM" id="CLU_275948_0_0_1"/>
<dbReference type="InterPro" id="IPR011701">
    <property type="entry name" value="MFS"/>
</dbReference>
<reference evidence="10" key="1">
    <citation type="journal article" date="2013" name="Mol. Plant Microbe Interact.">
        <title>Global aspects of pacC regulation of pathogenicity genes in Colletotrichum gloeosporioides as revealed by transcriptome analysis.</title>
        <authorList>
            <person name="Alkan N."/>
            <person name="Meng X."/>
            <person name="Friedlander G."/>
            <person name="Reuveni E."/>
            <person name="Sukno S."/>
            <person name="Sherman A."/>
            <person name="Thon M."/>
            <person name="Fluhr R."/>
            <person name="Prusky D."/>
        </authorList>
    </citation>
    <scope>NUCLEOTIDE SEQUENCE [LARGE SCALE GENOMIC DNA]</scope>
    <source>
        <strain evidence="10">Cg-14</strain>
    </source>
</reference>
<evidence type="ECO:0000256" key="7">
    <source>
        <dbReference type="SAM" id="Phobius"/>
    </source>
</evidence>
<feature type="transmembrane region" description="Helical" evidence="7">
    <location>
        <begin position="280"/>
        <end position="299"/>
    </location>
</feature>
<dbReference type="Gene3D" id="3.40.50.150">
    <property type="entry name" value="Vaccinia Virus protein VP39"/>
    <property type="match status" value="1"/>
</dbReference>
<feature type="compositionally biased region" description="Basic and acidic residues" evidence="6">
    <location>
        <begin position="479"/>
        <end position="488"/>
    </location>
</feature>
<keyword evidence="4 7" id="KW-1133">Transmembrane helix</keyword>
<accession>T0KL51</accession>
<dbReference type="InterPro" id="IPR029063">
    <property type="entry name" value="SAM-dependent_MTases_sf"/>
</dbReference>
<evidence type="ECO:0000313" key="10">
    <source>
        <dbReference type="Proteomes" id="UP000015530"/>
    </source>
</evidence>